<dbReference type="AlphaFoldDB" id="A0A6L2L853"/>
<dbReference type="SUPFAM" id="SSF56672">
    <property type="entry name" value="DNA/RNA polymerases"/>
    <property type="match status" value="1"/>
</dbReference>
<dbReference type="Pfam" id="PF03732">
    <property type="entry name" value="Retrotrans_gag"/>
    <property type="match status" value="1"/>
</dbReference>
<dbReference type="Pfam" id="PF08284">
    <property type="entry name" value="RVP_2"/>
    <property type="match status" value="1"/>
</dbReference>
<dbReference type="PANTHER" id="PTHR15503">
    <property type="entry name" value="LDOC1 RELATED"/>
    <property type="match status" value="1"/>
</dbReference>
<comment type="caution">
    <text evidence="3">The sequence shown here is derived from an EMBL/GenBank/DDBJ whole genome shotgun (WGS) entry which is preliminary data.</text>
</comment>
<dbReference type="Gene3D" id="3.10.10.10">
    <property type="entry name" value="HIV Type 1 Reverse Transcriptase, subunit A, domain 1"/>
    <property type="match status" value="1"/>
</dbReference>
<dbReference type="PANTHER" id="PTHR15503:SF45">
    <property type="entry name" value="RNA-DIRECTED DNA POLYMERASE HOMOLOG"/>
    <property type="match status" value="1"/>
</dbReference>
<dbReference type="InterPro" id="IPR032567">
    <property type="entry name" value="RTL1-rel"/>
</dbReference>
<gene>
    <name evidence="3" type="ORF">Tci_029834</name>
</gene>
<dbReference type="InterPro" id="IPR043128">
    <property type="entry name" value="Rev_trsase/Diguanyl_cyclase"/>
</dbReference>
<keyword evidence="3" id="KW-0695">RNA-directed DNA polymerase</keyword>
<dbReference type="GO" id="GO:0003964">
    <property type="term" value="F:RNA-directed DNA polymerase activity"/>
    <property type="evidence" value="ECO:0007669"/>
    <property type="project" value="UniProtKB-KW"/>
</dbReference>
<dbReference type="Gene3D" id="2.40.70.10">
    <property type="entry name" value="Acid Proteases"/>
    <property type="match status" value="1"/>
</dbReference>
<reference evidence="3" key="1">
    <citation type="journal article" date="2019" name="Sci. Rep.">
        <title>Draft genome of Tanacetum cinerariifolium, the natural source of mosquito coil.</title>
        <authorList>
            <person name="Yamashiro T."/>
            <person name="Shiraishi A."/>
            <person name="Satake H."/>
            <person name="Nakayama K."/>
        </authorList>
    </citation>
    <scope>NUCLEOTIDE SEQUENCE</scope>
</reference>
<keyword evidence="3" id="KW-0548">Nucleotidyltransferase</keyword>
<feature type="region of interest" description="Disordered" evidence="1">
    <location>
        <begin position="391"/>
        <end position="460"/>
    </location>
</feature>
<accession>A0A6L2L853</accession>
<dbReference type="Gene3D" id="3.30.70.270">
    <property type="match status" value="1"/>
</dbReference>
<feature type="domain" description="Retrotransposon gag" evidence="2">
    <location>
        <begin position="782"/>
        <end position="850"/>
    </location>
</feature>
<feature type="compositionally biased region" description="Basic residues" evidence="1">
    <location>
        <begin position="395"/>
        <end position="406"/>
    </location>
</feature>
<dbReference type="InterPro" id="IPR021109">
    <property type="entry name" value="Peptidase_aspartic_dom_sf"/>
</dbReference>
<dbReference type="EMBL" id="BKCJ010003904">
    <property type="protein sequence ID" value="GEU57856.1"/>
    <property type="molecule type" value="Genomic_DNA"/>
</dbReference>
<keyword evidence="3" id="KW-0808">Transferase</keyword>
<evidence type="ECO:0000256" key="1">
    <source>
        <dbReference type="SAM" id="MobiDB-lite"/>
    </source>
</evidence>
<dbReference type="CDD" id="cd01647">
    <property type="entry name" value="RT_LTR"/>
    <property type="match status" value="1"/>
</dbReference>
<proteinExistence type="predicted"/>
<dbReference type="InterPro" id="IPR005162">
    <property type="entry name" value="Retrotrans_gag_dom"/>
</dbReference>
<name>A0A6L2L853_TANCI</name>
<dbReference type="SUPFAM" id="SSF50630">
    <property type="entry name" value="Acid proteases"/>
    <property type="match status" value="1"/>
</dbReference>
<organism evidence="3">
    <name type="scientific">Tanacetum cinerariifolium</name>
    <name type="common">Dalmatian daisy</name>
    <name type="synonym">Chrysanthemum cinerariifolium</name>
    <dbReference type="NCBI Taxonomy" id="118510"/>
    <lineage>
        <taxon>Eukaryota</taxon>
        <taxon>Viridiplantae</taxon>
        <taxon>Streptophyta</taxon>
        <taxon>Embryophyta</taxon>
        <taxon>Tracheophyta</taxon>
        <taxon>Spermatophyta</taxon>
        <taxon>Magnoliopsida</taxon>
        <taxon>eudicotyledons</taxon>
        <taxon>Gunneridae</taxon>
        <taxon>Pentapetalae</taxon>
        <taxon>asterids</taxon>
        <taxon>campanulids</taxon>
        <taxon>Asterales</taxon>
        <taxon>Asteraceae</taxon>
        <taxon>Asteroideae</taxon>
        <taxon>Anthemideae</taxon>
        <taxon>Anthemidinae</taxon>
        <taxon>Tanacetum</taxon>
    </lineage>
</organism>
<dbReference type="CDD" id="cd00303">
    <property type="entry name" value="retropepsin_like"/>
    <property type="match status" value="1"/>
</dbReference>
<evidence type="ECO:0000313" key="3">
    <source>
        <dbReference type="EMBL" id="GEU57856.1"/>
    </source>
</evidence>
<sequence length="1255" mass="142942">MTIPHHRGTINVKKKEMMDPNGLLEHHKELHEQFSQILSTIKKIETPKSEAPTFAITTRLGVSTQDPPFPAPPRSTYVNLIKGETKKEATEDANQALYKNPHRPSIFYEPSKSSILPFPSRLKKHKKDDKDERHLLIFKQIHINLPFLKAMIHMPKVAKVLKYLLSHKEKLEKLNHDGKWPEEEEEESDEALAVSFCPRTELVKPLEWKAPKKRLKPSSFEPPKLKLKELSKIVFLQENNQLLVVISSALSTVKKARLLEVLRNHKGPITWSITDINGIDSSFCTNNILMKDEFKPSVQPQRRVNPNIKEVATAKVKNVNGEAQLQALVDKKKVIISEASIRIDLRFEDEGGVDCLSNKVMFEQLTLMRHNVIFVISSHIKKVFANMKREGKDFSRKKKQKSKGKQRKEIEVPSPTSEIPNEERLPITSNDPLPSARRLESSTEASLGDQEDASKQGRMIDNTYQDVEISLVDDTQGRMNEEDMFREVSTADLVTTAGEVVTTAGIEVTTASTTPQISKDELTLAHTLIEIKAAKPKAITTAATTVTAAGFVPMDTKLVKVSDKAVKGSEKAEEGSFKRVAGKLEQGDAKRQMIEEENESKKLKRCLETIPVNDDDVTIKATPISFKSPTIVDYKIFKEQRKSFFKIIRADVEKMYPFTRNILHQMWNDVRLQVDYEVHMAYDLLRLIGRVKKKSVKRLVEKRVAKAIEEYENTRANLDYVGTSKGNTGNAGGTMNVQGCSHKTFMNGKPYSFNGTEGIVGLRRWIEKIENVHILGLVNANRIPWTEFKSVMTTEYCPATKIQRMEQELWTLTLKGDAIEAYNNCFHELALMCPDLVPNENKKIKRYIRWFPERIKGNITSSRPTTLHEAINMARELVEQAVQGKATREIDCRVRHPDAGENYLQDATCYGCDEKRHLKNKCPKRTNHQNEGARARAYVMGTENTQQDPYMVTCTLLVNDHYACILFDLGVEKSFVSTAFTPFIDIAPTALNSSYEVELVDGKVVSTNTILRGCTLSLFNYMFKIDLLPTRLGSFDVILGMDWLSNQHVVIVCYEKIVRMPLPNGEILEIQGERPEKDLRSLSCIKDDEKKLDDIHIARDFLKIFPDDLSPLPPVREIEFRIDLIPGTLLVVKSPYQLAPLEMLELSNQLKELQEKGFIGPSHSPWGVFVLFFQKKDDALRMCIDYKELNKLTIKNRYPLTIIDDLFNQLQGVCYFSKIDLCSRYHQLRVQEEDIPKPRLEPDMGTLSSQSCHLG</sequence>
<evidence type="ECO:0000259" key="2">
    <source>
        <dbReference type="Pfam" id="PF03732"/>
    </source>
</evidence>
<protein>
    <submittedName>
        <fullName evidence="3">Putative reverse transcriptase domain-containing protein</fullName>
    </submittedName>
</protein>
<dbReference type="InterPro" id="IPR043502">
    <property type="entry name" value="DNA/RNA_pol_sf"/>
</dbReference>